<protein>
    <submittedName>
        <fullName evidence="1">Uncharacterized protein</fullName>
    </submittedName>
</protein>
<evidence type="ECO:0000313" key="1">
    <source>
        <dbReference type="EMBL" id="KIK35970.1"/>
    </source>
</evidence>
<dbReference type="OrthoDB" id="10635065at2759"/>
<keyword evidence="2" id="KW-1185">Reference proteome</keyword>
<dbReference type="InParanoid" id="A0A0C9ZEU0"/>
<sequence length="132" mass="14313">MSNKFLCSRQIYLPSQKTENFASPGPLSTMFDSPIGPFTASASRCAGKLFTASTIDVPFHYYLSSQEYLYSRSLSLSSLMPSVVLCIKSLFSGHLLCSIIPQAGLCLSIAQSSPVSLSLTCLPSWDDLQTLT</sequence>
<reference evidence="1 2" key="1">
    <citation type="submission" date="2014-04" db="EMBL/GenBank/DDBJ databases">
        <authorList>
            <consortium name="DOE Joint Genome Institute"/>
            <person name="Kuo A."/>
            <person name="Ruytinx J."/>
            <person name="Rineau F."/>
            <person name="Colpaert J."/>
            <person name="Kohler A."/>
            <person name="Nagy L.G."/>
            <person name="Floudas D."/>
            <person name="Copeland A."/>
            <person name="Barry K.W."/>
            <person name="Cichocki N."/>
            <person name="Veneault-Fourrey C."/>
            <person name="LaButti K."/>
            <person name="Lindquist E.A."/>
            <person name="Lipzen A."/>
            <person name="Lundell T."/>
            <person name="Morin E."/>
            <person name="Murat C."/>
            <person name="Sun H."/>
            <person name="Tunlid A."/>
            <person name="Henrissat B."/>
            <person name="Grigoriev I.V."/>
            <person name="Hibbett D.S."/>
            <person name="Martin F."/>
            <person name="Nordberg H.P."/>
            <person name="Cantor M.N."/>
            <person name="Hua S.X."/>
        </authorList>
    </citation>
    <scope>NUCLEOTIDE SEQUENCE [LARGE SCALE GENOMIC DNA]</scope>
    <source>
        <strain evidence="1 2">UH-Slu-Lm8-n1</strain>
    </source>
</reference>
<dbReference type="HOGENOM" id="CLU_1918472_0_0_1"/>
<dbReference type="EMBL" id="KN835573">
    <property type="protein sequence ID" value="KIK35970.1"/>
    <property type="molecule type" value="Genomic_DNA"/>
</dbReference>
<reference evidence="2" key="2">
    <citation type="submission" date="2015-01" db="EMBL/GenBank/DDBJ databases">
        <title>Evolutionary Origins and Diversification of the Mycorrhizal Mutualists.</title>
        <authorList>
            <consortium name="DOE Joint Genome Institute"/>
            <consortium name="Mycorrhizal Genomics Consortium"/>
            <person name="Kohler A."/>
            <person name="Kuo A."/>
            <person name="Nagy L.G."/>
            <person name="Floudas D."/>
            <person name="Copeland A."/>
            <person name="Barry K.W."/>
            <person name="Cichocki N."/>
            <person name="Veneault-Fourrey C."/>
            <person name="LaButti K."/>
            <person name="Lindquist E.A."/>
            <person name="Lipzen A."/>
            <person name="Lundell T."/>
            <person name="Morin E."/>
            <person name="Murat C."/>
            <person name="Riley R."/>
            <person name="Ohm R."/>
            <person name="Sun H."/>
            <person name="Tunlid A."/>
            <person name="Henrissat B."/>
            <person name="Grigoriev I.V."/>
            <person name="Hibbett D.S."/>
            <person name="Martin F."/>
        </authorList>
    </citation>
    <scope>NUCLEOTIDE SEQUENCE [LARGE SCALE GENOMIC DNA]</scope>
    <source>
        <strain evidence="2">UH-Slu-Lm8-n1</strain>
    </source>
</reference>
<organism evidence="1 2">
    <name type="scientific">Suillus luteus UH-Slu-Lm8-n1</name>
    <dbReference type="NCBI Taxonomy" id="930992"/>
    <lineage>
        <taxon>Eukaryota</taxon>
        <taxon>Fungi</taxon>
        <taxon>Dikarya</taxon>
        <taxon>Basidiomycota</taxon>
        <taxon>Agaricomycotina</taxon>
        <taxon>Agaricomycetes</taxon>
        <taxon>Agaricomycetidae</taxon>
        <taxon>Boletales</taxon>
        <taxon>Suillineae</taxon>
        <taxon>Suillaceae</taxon>
        <taxon>Suillus</taxon>
    </lineage>
</organism>
<accession>A0A0C9ZEU0</accession>
<proteinExistence type="predicted"/>
<dbReference type="AlphaFoldDB" id="A0A0C9ZEU0"/>
<name>A0A0C9ZEU0_9AGAM</name>
<dbReference type="Proteomes" id="UP000054485">
    <property type="component" value="Unassembled WGS sequence"/>
</dbReference>
<evidence type="ECO:0000313" key="2">
    <source>
        <dbReference type="Proteomes" id="UP000054485"/>
    </source>
</evidence>
<gene>
    <name evidence="1" type="ORF">CY34DRAFT_549723</name>
</gene>